<evidence type="ECO:0000313" key="1">
    <source>
        <dbReference type="EMBL" id="KAG0307713.1"/>
    </source>
</evidence>
<reference evidence="1" key="1">
    <citation type="journal article" date="2020" name="Fungal Divers.">
        <title>Resolving the Mortierellaceae phylogeny through synthesis of multi-gene phylogenetics and phylogenomics.</title>
        <authorList>
            <person name="Vandepol N."/>
            <person name="Liber J."/>
            <person name="Desiro A."/>
            <person name="Na H."/>
            <person name="Kennedy M."/>
            <person name="Barry K."/>
            <person name="Grigoriev I.V."/>
            <person name="Miller A.N."/>
            <person name="O'Donnell K."/>
            <person name="Stajich J.E."/>
            <person name="Bonito G."/>
        </authorList>
    </citation>
    <scope>NUCLEOTIDE SEQUENCE</scope>
    <source>
        <strain evidence="1">NVP60</strain>
    </source>
</reference>
<gene>
    <name evidence="1" type="ORF">BGZ97_000307</name>
</gene>
<name>A0A9P6R000_9FUNG</name>
<protein>
    <submittedName>
        <fullName evidence="1">Uncharacterized protein</fullName>
    </submittedName>
</protein>
<dbReference type="AlphaFoldDB" id="A0A9P6R000"/>
<dbReference type="OrthoDB" id="10390014at2759"/>
<organism evidence="1 2">
    <name type="scientific">Linnemannia gamsii</name>
    <dbReference type="NCBI Taxonomy" id="64522"/>
    <lineage>
        <taxon>Eukaryota</taxon>
        <taxon>Fungi</taxon>
        <taxon>Fungi incertae sedis</taxon>
        <taxon>Mucoromycota</taxon>
        <taxon>Mortierellomycotina</taxon>
        <taxon>Mortierellomycetes</taxon>
        <taxon>Mortierellales</taxon>
        <taxon>Mortierellaceae</taxon>
        <taxon>Linnemannia</taxon>
    </lineage>
</organism>
<evidence type="ECO:0000313" key="2">
    <source>
        <dbReference type="Proteomes" id="UP000823405"/>
    </source>
</evidence>
<accession>A0A9P6R000</accession>
<proteinExistence type="predicted"/>
<sequence length="91" mass="10279">MKSKANRALKQTLGSFATIAIMATDTTTTAAFLGEKSTREVNPGHRMADDIAFAQEAKVRDRAYANFNTRHRRGVCSTDRPRRSRTQKRYT</sequence>
<dbReference type="EMBL" id="JAAAIN010001050">
    <property type="protein sequence ID" value="KAG0307713.1"/>
    <property type="molecule type" value="Genomic_DNA"/>
</dbReference>
<keyword evidence="2" id="KW-1185">Reference proteome</keyword>
<dbReference type="Proteomes" id="UP000823405">
    <property type="component" value="Unassembled WGS sequence"/>
</dbReference>
<comment type="caution">
    <text evidence="1">The sequence shown here is derived from an EMBL/GenBank/DDBJ whole genome shotgun (WGS) entry which is preliminary data.</text>
</comment>